<dbReference type="PATRIC" id="fig|759620.7.peg.28"/>
<feature type="binding site" evidence="1">
    <location>
        <position position="18"/>
    </location>
    <ligand>
        <name>Zn(2+)</name>
        <dbReference type="ChEBI" id="CHEBI:29105"/>
    </ligand>
</feature>
<dbReference type="AlphaFoldDB" id="A0A075TTX8"/>
<keyword evidence="3" id="KW-1185">Reference proteome</keyword>
<dbReference type="Proteomes" id="UP000029079">
    <property type="component" value="Chromosome"/>
</dbReference>
<dbReference type="Gene3D" id="1.10.340.30">
    <property type="entry name" value="Hypothetical protein, domain 2"/>
    <property type="match status" value="1"/>
</dbReference>
<feature type="binding site" evidence="1">
    <location>
        <position position="175"/>
    </location>
    <ligand>
        <name>Zn(2+)</name>
        <dbReference type="ChEBI" id="CHEBI:29105"/>
    </ligand>
</feature>
<dbReference type="GO" id="GO:0006284">
    <property type="term" value="P:base-excision repair"/>
    <property type="evidence" value="ECO:0007669"/>
    <property type="project" value="InterPro"/>
</dbReference>
<dbReference type="InterPro" id="IPR011257">
    <property type="entry name" value="DNA_glycosylase"/>
</dbReference>
<dbReference type="STRING" id="759620.WS105_0030"/>
<reference evidence="3" key="2">
    <citation type="submission" date="2014-08" db="EMBL/GenBank/DDBJ databases">
        <title>Complete genome of Weissella ceti strain WS74 isolated from diseased rainbow trout in Brazil.</title>
        <authorList>
            <person name="Figueiredo H.C.P."/>
            <person name="Leal C.A.G."/>
            <person name="Pereira F.L."/>
            <person name="Soares S.C."/>
            <person name="Dorella F.A."/>
            <person name="Carvalho A.F."/>
            <person name="Azevedo V.A.C."/>
        </authorList>
    </citation>
    <scope>NUCLEOTIDE SEQUENCE [LARGE SCALE GENOMIC DNA]</scope>
    <source>
        <strain evidence="3">WS74</strain>
    </source>
</reference>
<dbReference type="GO" id="GO:0008725">
    <property type="term" value="F:DNA-3-methyladenine glycosylase activity"/>
    <property type="evidence" value="ECO:0007669"/>
    <property type="project" value="InterPro"/>
</dbReference>
<dbReference type="OrthoDB" id="9807664at2"/>
<dbReference type="SUPFAM" id="SSF48150">
    <property type="entry name" value="DNA-glycosylase"/>
    <property type="match status" value="1"/>
</dbReference>
<feature type="binding site" evidence="1">
    <location>
        <position position="179"/>
    </location>
    <ligand>
        <name>Zn(2+)</name>
        <dbReference type="ChEBI" id="CHEBI:29105"/>
    </ligand>
</feature>
<feature type="binding site" evidence="1">
    <location>
        <position position="5"/>
    </location>
    <ligand>
        <name>Zn(2+)</name>
        <dbReference type="ChEBI" id="CHEBI:29105"/>
    </ligand>
</feature>
<dbReference type="InterPro" id="IPR005019">
    <property type="entry name" value="Adenine_glyco"/>
</dbReference>
<dbReference type="PANTHER" id="PTHR30037">
    <property type="entry name" value="DNA-3-METHYLADENINE GLYCOSYLASE 1"/>
    <property type="match status" value="1"/>
</dbReference>
<name>A0A075TTX8_9LACO</name>
<evidence type="ECO:0000256" key="1">
    <source>
        <dbReference type="PIRSR" id="PIRSR605019-1"/>
    </source>
</evidence>
<dbReference type="RefSeq" id="WP_009495717.1">
    <property type="nucleotide sequence ID" value="NZ_CP009223.1"/>
</dbReference>
<proteinExistence type="predicted"/>
<accession>A0A075TTX8</accession>
<organism evidence="2 3">
    <name type="scientific">Weissella ceti</name>
    <dbReference type="NCBI Taxonomy" id="759620"/>
    <lineage>
        <taxon>Bacteria</taxon>
        <taxon>Bacillati</taxon>
        <taxon>Bacillota</taxon>
        <taxon>Bacilli</taxon>
        <taxon>Lactobacillales</taxon>
        <taxon>Lactobacillaceae</taxon>
        <taxon>Weissella</taxon>
    </lineage>
</organism>
<dbReference type="Pfam" id="PF03352">
    <property type="entry name" value="Adenine_glyco"/>
    <property type="match status" value="1"/>
</dbReference>
<reference evidence="2 3" key="1">
    <citation type="journal article" date="2014" name="Genome Announc.">
        <title>Complete Genome Sequences of Fish Pathogenic Weissella ceti Strains WS74 and WS105.</title>
        <authorList>
            <person name="Figueiredo H.C."/>
            <person name="Leal C.A."/>
            <person name="Dorella F.A."/>
            <person name="Carvalho A.F."/>
            <person name="Soares S.C."/>
            <person name="Pereira F.L."/>
            <person name="Azevedo V.A."/>
        </authorList>
    </citation>
    <scope>NUCLEOTIDE SEQUENCE [LARGE SCALE GENOMIC DNA]</scope>
    <source>
        <strain evidence="2 3">WS74</strain>
    </source>
</reference>
<dbReference type="GO" id="GO:0046872">
    <property type="term" value="F:metal ion binding"/>
    <property type="evidence" value="ECO:0007669"/>
    <property type="project" value="UniProtKB-KW"/>
</dbReference>
<dbReference type="InterPro" id="IPR052891">
    <property type="entry name" value="DNA-3mA_glycosylase"/>
</dbReference>
<sequence length="184" mass="21268">MLTRCDWANVSEQDSIYHDNEWGVVTHDDTELFETLFLETMQAGLSWSTILRKRSTLRAAYDHFNYQLIAQYQAEKVDALMLDTGVIRHKRKIEATISNAQAFMNIQNEFGSFDNYIWQFVDEPLVNHWTTIADVPATTALSDIISKDLKKHGFKFVGSTTIYAFMQAIGMVDDHVVYCFKHQD</sequence>
<evidence type="ECO:0000313" key="3">
    <source>
        <dbReference type="Proteomes" id="UP000029079"/>
    </source>
</evidence>
<gene>
    <name evidence="2" type="ORF">WS74_0029</name>
</gene>
<evidence type="ECO:0000313" key="2">
    <source>
        <dbReference type="EMBL" id="AIM62281.1"/>
    </source>
</evidence>
<dbReference type="KEGG" id="wce:WS08_0030"/>
<dbReference type="KEGG" id="wct:WS74_0029"/>
<dbReference type="EMBL" id="CP009223">
    <property type="protein sequence ID" value="AIM62281.1"/>
    <property type="molecule type" value="Genomic_DNA"/>
</dbReference>
<dbReference type="KEGG" id="wci:WS105_0030"/>
<keyword evidence="1" id="KW-0862">Zinc</keyword>
<protein>
    <submittedName>
        <fullName evidence="2">3-methyladenine-DNA glycosylase</fullName>
    </submittedName>
</protein>
<dbReference type="PANTHER" id="PTHR30037:SF4">
    <property type="entry name" value="DNA-3-METHYLADENINE GLYCOSYLASE I"/>
    <property type="match status" value="1"/>
</dbReference>
<keyword evidence="1" id="KW-0479">Metal-binding</keyword>